<dbReference type="EMBL" id="MTAB01000018">
    <property type="protein sequence ID" value="OSI19825.1"/>
    <property type="molecule type" value="Genomic_DNA"/>
</dbReference>
<dbReference type="Pfam" id="PF05159">
    <property type="entry name" value="Capsule_synth"/>
    <property type="match status" value="3"/>
</dbReference>
<dbReference type="InterPro" id="IPR007833">
    <property type="entry name" value="Capsule_polysaccharide_synth"/>
</dbReference>
<dbReference type="CDD" id="cd16440">
    <property type="entry name" value="beta_Kdo_transferase_KpsC_1"/>
    <property type="match status" value="1"/>
</dbReference>
<keyword evidence="1" id="KW-0808">Transferase</keyword>
<dbReference type="AlphaFoldDB" id="A0A1X3DHL8"/>
<organism evidence="1 2">
    <name type="scientific">Neisseria dumasiana</name>
    <dbReference type="NCBI Taxonomy" id="1931275"/>
    <lineage>
        <taxon>Bacteria</taxon>
        <taxon>Pseudomonadati</taxon>
        <taxon>Pseudomonadota</taxon>
        <taxon>Betaproteobacteria</taxon>
        <taxon>Neisseriales</taxon>
        <taxon>Neisseriaceae</taxon>
        <taxon>Neisseria</taxon>
    </lineage>
</organism>
<dbReference type="GO" id="GO:0016740">
    <property type="term" value="F:transferase activity"/>
    <property type="evidence" value="ECO:0007669"/>
    <property type="project" value="UniProtKB-KW"/>
</dbReference>
<dbReference type="CDD" id="cd16439">
    <property type="entry name" value="beta_Kdo_transferase_KpsC_2"/>
    <property type="match status" value="1"/>
</dbReference>
<dbReference type="Proteomes" id="UP000193303">
    <property type="component" value="Unassembled WGS sequence"/>
</dbReference>
<comment type="caution">
    <text evidence="1">The sequence shown here is derived from an EMBL/GenBank/DDBJ whole genome shotgun (WGS) entry which is preliminary data.</text>
</comment>
<evidence type="ECO:0000313" key="1">
    <source>
        <dbReference type="EMBL" id="OSI19825.1"/>
    </source>
</evidence>
<reference evidence="2" key="1">
    <citation type="submission" date="2017-01" db="EMBL/GenBank/DDBJ databases">
        <authorList>
            <person name="Mah S.A."/>
            <person name="Swanson W.J."/>
            <person name="Moy G.W."/>
            <person name="Vacquier V.D."/>
        </authorList>
    </citation>
    <scope>NUCLEOTIDE SEQUENCE [LARGE SCALE GENOMIC DNA]</scope>
    <source>
        <strain evidence="2">124861</strain>
    </source>
</reference>
<dbReference type="STRING" id="1931275.BV914_03800"/>
<gene>
    <name evidence="1" type="ORF">BV912_08235</name>
</gene>
<sequence length="660" mass="74470">MTKEKKRADCVLDWGLLPTNKKARNYAAKHHLPFIALEDGFLRSLGLGVEGWPPYSVVFDDTGIYYDTTRPSRLEQLILNADTMPSEILDDAEKAIKLILDNKLSKYNHAPEYPANPNPRRPSEKKTVLVIDQTAGDMAVKYGSADENTFKHMFQTALSENPDAEIWVKTHPDVLSGKKRGYLTDISLQTGNVRVLAEDINPISLLEQADKVYCVTSQMGFEAMMMEKPVVTFGLPWYAGWGISDDRHPAVHELYAQNRRANRNMIRLFAAAYLQYSRYVNPNTGDTGTLFDVIDYLASARRLNEKLRGNLYCLGMTFWKRAVVKPFLNVPSCRPHFISSFGKLKSLTLPADAKILAWGADNEDVTAFARQHNLPLLRMEDGFVRSVGLGSNLVPPLSLVTDDMGIYFNPNTLSRLEHILQNQTFSQKDFQTASYLQRVLTKSEISKYNVGKGRLNIPDTSRKVLLVPGQVEDDASIRYGSPEIRTNLGLLKKVRGLNPDAYIIYKPHPDVVSGNRVGAIPPEEASRYADQTVTECDIITCLKYAGEVHTMTSLSGFEALLRGKAVHCYGLPFYAGWGLTHDYLNLPRRTRKLALWELIAGTLIHYPDYINPETKYRTDVTTAINILTKQKTKLQHSDLLPQHIISKQWGKLKQIYSLLK</sequence>
<proteinExistence type="predicted"/>
<name>A0A1X3DHL8_9NEIS</name>
<dbReference type="GO" id="GO:0015774">
    <property type="term" value="P:polysaccharide transport"/>
    <property type="evidence" value="ECO:0007669"/>
    <property type="project" value="InterPro"/>
</dbReference>
<protein>
    <submittedName>
        <fullName evidence="1">Beta-3-deoxy-D-manno-oct-2-ulosonic acid transferase</fullName>
    </submittedName>
</protein>
<dbReference type="GO" id="GO:0000271">
    <property type="term" value="P:polysaccharide biosynthetic process"/>
    <property type="evidence" value="ECO:0007669"/>
    <property type="project" value="InterPro"/>
</dbReference>
<evidence type="ECO:0000313" key="2">
    <source>
        <dbReference type="Proteomes" id="UP000193303"/>
    </source>
</evidence>
<accession>A0A1X3DHL8</accession>